<reference evidence="2 3" key="1">
    <citation type="journal article" date="2016" name="Nat. Commun.">
        <title>Thousands of microbial genomes shed light on interconnected biogeochemical processes in an aquifer system.</title>
        <authorList>
            <person name="Anantharaman K."/>
            <person name="Brown C.T."/>
            <person name="Hug L.A."/>
            <person name="Sharon I."/>
            <person name="Castelle C.J."/>
            <person name="Probst A.J."/>
            <person name="Thomas B.C."/>
            <person name="Singh A."/>
            <person name="Wilkins M.J."/>
            <person name="Karaoz U."/>
            <person name="Brodie E.L."/>
            <person name="Williams K.H."/>
            <person name="Hubbard S.S."/>
            <person name="Banfield J.F."/>
        </authorList>
    </citation>
    <scope>NUCLEOTIDE SEQUENCE [LARGE SCALE GENOMIC DNA]</scope>
</reference>
<dbReference type="Proteomes" id="UP000179243">
    <property type="component" value="Unassembled WGS sequence"/>
</dbReference>
<dbReference type="NCBIfam" id="TIGR04183">
    <property type="entry name" value="Por_Secre_tail"/>
    <property type="match status" value="1"/>
</dbReference>
<sequence>MFRQTLSIGWGFILIFASLVICQPSNQALVQFSDLQYLGAFKLPDAGGSDNTLTFNYAQGPVAFNPHQGGNSANPPSLFIGCFAGDNISEVNIPEPVISASSKLDELPTAVILQQCANPQQGASDTFAGGVVGGLLVWDAKLVFTYYNSFPAAGCWSVSHFVKNSLNLSAADATGGFVVNNTAGATCFVNGPMTWIPPEWQVLLGNKPAVTYNCCHSIIATTSWGPSAFAFSPSSLGPDSTNSVALQYYTGDHPTLGEYNSSSPLVFEPPWNNCWNAAAPPGYRGLVIPNGTRSALYFTAQGIGSYCYGFQDHCPDSAAPAIREHAYPYRFHIMAFDLNGWTAVAVGAKQPWEPVPYAVWPLVPPLPFTDSTSECRGGGAAYDPATRRIYWEQPRANNMLPIIHVWEVMSANAIASGTPADLATAAISAYPNPFNPTVKISVGAYGNIRMAVFDISGHMVADLTTQMVNGCAVWDASGLNSGVYVIRARIGNKAFAKQVTIIK</sequence>
<feature type="domain" description="Secretion system C-terminal sorting" evidence="1">
    <location>
        <begin position="430"/>
        <end position="500"/>
    </location>
</feature>
<proteinExistence type="predicted"/>
<accession>A0A1F7FJ48</accession>
<dbReference type="Pfam" id="PF18962">
    <property type="entry name" value="Por_Secre_tail"/>
    <property type="match status" value="1"/>
</dbReference>
<gene>
    <name evidence="2" type="ORF">A2519_18685</name>
</gene>
<dbReference type="AlphaFoldDB" id="A0A1F7FJ48"/>
<evidence type="ECO:0000259" key="1">
    <source>
        <dbReference type="Pfam" id="PF18962"/>
    </source>
</evidence>
<protein>
    <recommendedName>
        <fullName evidence="1">Secretion system C-terminal sorting domain-containing protein</fullName>
    </recommendedName>
</protein>
<organism evidence="2 3">
    <name type="scientific">Candidatus Raymondbacteria bacterium RIFOXYD12_FULL_49_13</name>
    <dbReference type="NCBI Taxonomy" id="1817890"/>
    <lineage>
        <taxon>Bacteria</taxon>
        <taxon>Raymondiibacteriota</taxon>
    </lineage>
</organism>
<evidence type="ECO:0000313" key="3">
    <source>
        <dbReference type="Proteomes" id="UP000179243"/>
    </source>
</evidence>
<name>A0A1F7FJ48_UNCRA</name>
<comment type="caution">
    <text evidence="2">The sequence shown here is derived from an EMBL/GenBank/DDBJ whole genome shotgun (WGS) entry which is preliminary data.</text>
</comment>
<evidence type="ECO:0000313" key="2">
    <source>
        <dbReference type="EMBL" id="OGK06700.1"/>
    </source>
</evidence>
<dbReference type="EMBL" id="MFYX01000023">
    <property type="protein sequence ID" value="OGK06700.1"/>
    <property type="molecule type" value="Genomic_DNA"/>
</dbReference>
<dbReference type="InterPro" id="IPR026444">
    <property type="entry name" value="Secre_tail"/>
</dbReference>